<gene>
    <name evidence="4" type="ORF">SAMN04488128_102259</name>
</gene>
<dbReference type="Pfam" id="PF00583">
    <property type="entry name" value="Acetyltransf_1"/>
    <property type="match status" value="2"/>
</dbReference>
<protein>
    <submittedName>
        <fullName evidence="4">Acetyltransferase (GNAT) domain-containing protein</fullName>
    </submittedName>
</protein>
<evidence type="ECO:0000313" key="4">
    <source>
        <dbReference type="EMBL" id="SKA00680.1"/>
    </source>
</evidence>
<dbReference type="InterPro" id="IPR000182">
    <property type="entry name" value="GNAT_dom"/>
</dbReference>
<keyword evidence="5" id="KW-1185">Reference proteome</keyword>
<dbReference type="EMBL" id="FUWZ01000002">
    <property type="protein sequence ID" value="SKA00680.1"/>
    <property type="molecule type" value="Genomic_DNA"/>
</dbReference>
<proteinExistence type="predicted"/>
<dbReference type="RefSeq" id="WP_078668830.1">
    <property type="nucleotide sequence ID" value="NZ_FUWZ01000002.1"/>
</dbReference>
<organism evidence="4 5">
    <name type="scientific">Chitinophaga eiseniae</name>
    <dbReference type="NCBI Taxonomy" id="634771"/>
    <lineage>
        <taxon>Bacteria</taxon>
        <taxon>Pseudomonadati</taxon>
        <taxon>Bacteroidota</taxon>
        <taxon>Chitinophagia</taxon>
        <taxon>Chitinophagales</taxon>
        <taxon>Chitinophagaceae</taxon>
        <taxon>Chitinophaga</taxon>
    </lineage>
</organism>
<dbReference type="InterPro" id="IPR016181">
    <property type="entry name" value="Acyl_CoA_acyltransferase"/>
</dbReference>
<dbReference type="PROSITE" id="PS51186">
    <property type="entry name" value="GNAT"/>
    <property type="match status" value="2"/>
</dbReference>
<keyword evidence="2" id="KW-0012">Acyltransferase</keyword>
<keyword evidence="1 4" id="KW-0808">Transferase</keyword>
<dbReference type="InterPro" id="IPR050832">
    <property type="entry name" value="Bact_Acetyltransf"/>
</dbReference>
<dbReference type="STRING" id="634771.SAMN04488128_102259"/>
<evidence type="ECO:0000259" key="3">
    <source>
        <dbReference type="PROSITE" id="PS51186"/>
    </source>
</evidence>
<dbReference type="PANTHER" id="PTHR43877">
    <property type="entry name" value="AMINOALKYLPHOSPHONATE N-ACETYLTRANSFERASE-RELATED-RELATED"/>
    <property type="match status" value="1"/>
</dbReference>
<evidence type="ECO:0000256" key="1">
    <source>
        <dbReference type="ARBA" id="ARBA00022679"/>
    </source>
</evidence>
<dbReference type="AlphaFoldDB" id="A0A1T4QA66"/>
<dbReference type="CDD" id="cd04301">
    <property type="entry name" value="NAT_SF"/>
    <property type="match status" value="2"/>
</dbReference>
<dbReference type="Proteomes" id="UP000190367">
    <property type="component" value="Unassembled WGS sequence"/>
</dbReference>
<dbReference type="Gene3D" id="3.40.630.30">
    <property type="match status" value="2"/>
</dbReference>
<feature type="domain" description="N-acetyltransferase" evidence="3">
    <location>
        <begin position="11"/>
        <end position="163"/>
    </location>
</feature>
<evidence type="ECO:0000256" key="2">
    <source>
        <dbReference type="ARBA" id="ARBA00023315"/>
    </source>
</evidence>
<accession>A0A1T4QA66</accession>
<feature type="domain" description="N-acetyltransferase" evidence="3">
    <location>
        <begin position="164"/>
        <end position="289"/>
    </location>
</feature>
<name>A0A1T4QA66_9BACT</name>
<reference evidence="5" key="1">
    <citation type="submission" date="2017-02" db="EMBL/GenBank/DDBJ databases">
        <authorList>
            <person name="Varghese N."/>
            <person name="Submissions S."/>
        </authorList>
    </citation>
    <scope>NUCLEOTIDE SEQUENCE [LARGE SCALE GENOMIC DNA]</scope>
    <source>
        <strain evidence="5">DSM 22224</strain>
    </source>
</reference>
<sequence>MTYIFTMIFLHDFRDLRGESTETLSHTFNDAFSDYIVPMHLTPSILEQKMKAENLRREWSIGAFNGNDLGAFILHGTNHDTHPTVLYNGGTGVTPAYRGQHLIQKMYQQFIPHYQRAGIRKILLEVITSNLPAIKAYTNSGFHKLRTFHCYKGTATITATNPDVTIRETAQPDWALFNTFMDMEPAWSNNAASIEREHPVTATWEALLDGQSAGYITVHKDSRRIRNIGVHPGFRRRGIASTLLQHVAAALDGPMSIINIDEKNPEISAFLEKSGLGHYLSQYEMAIEI</sequence>
<dbReference type="SUPFAM" id="SSF55729">
    <property type="entry name" value="Acyl-CoA N-acyltransferases (Nat)"/>
    <property type="match status" value="2"/>
</dbReference>
<dbReference type="GO" id="GO:0016747">
    <property type="term" value="F:acyltransferase activity, transferring groups other than amino-acyl groups"/>
    <property type="evidence" value="ECO:0007669"/>
    <property type="project" value="InterPro"/>
</dbReference>
<evidence type="ECO:0000313" key="5">
    <source>
        <dbReference type="Proteomes" id="UP000190367"/>
    </source>
</evidence>